<evidence type="ECO:0000313" key="2">
    <source>
        <dbReference type="Proteomes" id="UP001163603"/>
    </source>
</evidence>
<dbReference type="Proteomes" id="UP001163603">
    <property type="component" value="Chromosome 1"/>
</dbReference>
<organism evidence="1 2">
    <name type="scientific">Pistacia integerrima</name>
    <dbReference type="NCBI Taxonomy" id="434235"/>
    <lineage>
        <taxon>Eukaryota</taxon>
        <taxon>Viridiplantae</taxon>
        <taxon>Streptophyta</taxon>
        <taxon>Embryophyta</taxon>
        <taxon>Tracheophyta</taxon>
        <taxon>Spermatophyta</taxon>
        <taxon>Magnoliopsida</taxon>
        <taxon>eudicotyledons</taxon>
        <taxon>Gunneridae</taxon>
        <taxon>Pentapetalae</taxon>
        <taxon>rosids</taxon>
        <taxon>malvids</taxon>
        <taxon>Sapindales</taxon>
        <taxon>Anacardiaceae</taxon>
        <taxon>Pistacia</taxon>
    </lineage>
</organism>
<name>A0ACC0ZJY0_9ROSI</name>
<evidence type="ECO:0000313" key="1">
    <source>
        <dbReference type="EMBL" id="KAJ0052423.1"/>
    </source>
</evidence>
<reference evidence="2" key="1">
    <citation type="journal article" date="2023" name="G3 (Bethesda)">
        <title>Genome assembly and association tests identify interacting loci associated with vigor, precocity, and sex in interspecific pistachio rootstocks.</title>
        <authorList>
            <person name="Palmer W."/>
            <person name="Jacygrad E."/>
            <person name="Sagayaradj S."/>
            <person name="Cavanaugh K."/>
            <person name="Han R."/>
            <person name="Bertier L."/>
            <person name="Beede B."/>
            <person name="Kafkas S."/>
            <person name="Golino D."/>
            <person name="Preece J."/>
            <person name="Michelmore R."/>
        </authorList>
    </citation>
    <scope>NUCLEOTIDE SEQUENCE [LARGE SCALE GENOMIC DNA]</scope>
</reference>
<protein>
    <submittedName>
        <fullName evidence="1">Uncharacterized protein</fullName>
    </submittedName>
</protein>
<dbReference type="EMBL" id="CM047736">
    <property type="protein sequence ID" value="KAJ0052423.1"/>
    <property type="molecule type" value="Genomic_DNA"/>
</dbReference>
<gene>
    <name evidence="1" type="ORF">Pint_01038</name>
</gene>
<accession>A0ACC0ZJY0</accession>
<comment type="caution">
    <text evidence="1">The sequence shown here is derived from an EMBL/GenBank/DDBJ whole genome shotgun (WGS) entry which is preliminary data.</text>
</comment>
<proteinExistence type="predicted"/>
<keyword evidence="2" id="KW-1185">Reference proteome</keyword>
<sequence>MALATPLKSSFSTVHNKHRFIVSNFINPPSPSFLSNNPSNSMLKTLLCSSFLLQNTYLYSLPRKFPYSFKPFRSPFSFVYPRPIHNCKVLAMAAPTTTSTSDSHKHSNRLATEHSPYLLQHAHNPVNWYPWDEEAFAEARKRDVPIFLSTNFDYLDLFEVGYSTCHWCHVMEVESFENEEVAKLLNDWFVSVKVDREERPDIDKVYMTYVQALYGGGGWPLSVFLSPDLKPLMGGTYFPPEDKYGRPGFKTILK</sequence>